<reference evidence="2" key="1">
    <citation type="submission" date="2016-07" db="EMBL/GenBank/DDBJ databases">
        <authorList>
            <person name="Bretaudeau A."/>
        </authorList>
    </citation>
    <scope>NUCLEOTIDE SEQUENCE</scope>
    <source>
        <strain evidence="2">Rice</strain>
        <tissue evidence="2">Whole body</tissue>
    </source>
</reference>
<evidence type="ECO:0000313" key="2">
    <source>
        <dbReference type="EMBL" id="SOQ34741.1"/>
    </source>
</evidence>
<name>A0A2H1V1N6_SPOFR</name>
<organism evidence="2">
    <name type="scientific">Spodoptera frugiperda</name>
    <name type="common">Fall armyworm</name>
    <dbReference type="NCBI Taxonomy" id="7108"/>
    <lineage>
        <taxon>Eukaryota</taxon>
        <taxon>Metazoa</taxon>
        <taxon>Ecdysozoa</taxon>
        <taxon>Arthropoda</taxon>
        <taxon>Hexapoda</taxon>
        <taxon>Insecta</taxon>
        <taxon>Pterygota</taxon>
        <taxon>Neoptera</taxon>
        <taxon>Endopterygota</taxon>
        <taxon>Lepidoptera</taxon>
        <taxon>Glossata</taxon>
        <taxon>Ditrysia</taxon>
        <taxon>Noctuoidea</taxon>
        <taxon>Noctuidae</taxon>
        <taxon>Amphipyrinae</taxon>
        <taxon>Spodoptera</taxon>
    </lineage>
</organism>
<keyword evidence="1" id="KW-0732">Signal</keyword>
<protein>
    <submittedName>
        <fullName evidence="2">SFRICE_028071</fullName>
    </submittedName>
</protein>
<feature type="chain" id="PRO_5013702115" evidence="1">
    <location>
        <begin position="19"/>
        <end position="277"/>
    </location>
</feature>
<proteinExistence type="predicted"/>
<evidence type="ECO:0000256" key="1">
    <source>
        <dbReference type="SAM" id="SignalP"/>
    </source>
</evidence>
<feature type="signal peptide" evidence="1">
    <location>
        <begin position="1"/>
        <end position="18"/>
    </location>
</feature>
<gene>
    <name evidence="2" type="ORF">SFRICE_028071</name>
</gene>
<accession>A0A2H1V1N6</accession>
<dbReference type="AlphaFoldDB" id="A0A2H1V1N6"/>
<sequence>MFSHALGVFVGWLAVVSARETIRPLPTITNSLVNLGKMDISFYFNGNDPAHRTPDHGPVTPAAPVPFFPRNEPFIEEPCPCSNMRNAKESFLTNPTGLINKIISNNDLFSFNKDPLSSTLCCDSHEHIAQEGTIILELPPKPVKPAPISRSSNPLPMMPFLFDSIIPNKSMLPPLKTKAIEIFLFPKKKDLSNVINTFEMAKFPKKKDIVPKEGITIVGDKKLENNIDMFKPPPPPSPVKKDLSAKEMTTAKVVEVEKPADDVEKIIIEPANKPNTV</sequence>
<dbReference type="EMBL" id="ODYU01000268">
    <property type="protein sequence ID" value="SOQ34741.1"/>
    <property type="molecule type" value="Genomic_DNA"/>
</dbReference>